<feature type="non-terminal residue" evidence="1">
    <location>
        <position position="132"/>
    </location>
</feature>
<dbReference type="AlphaFoldDB" id="V9LCT4"/>
<proteinExistence type="evidence at transcript level"/>
<dbReference type="EMBL" id="JW878014">
    <property type="protein sequence ID" value="AFP10531.1"/>
    <property type="molecule type" value="mRNA"/>
</dbReference>
<protein>
    <submittedName>
        <fullName evidence="1">Uncharacterized protein</fullName>
    </submittedName>
</protein>
<accession>V9LCT4</accession>
<organism evidence="1">
    <name type="scientific">Callorhinchus milii</name>
    <name type="common">Ghost shark</name>
    <dbReference type="NCBI Taxonomy" id="7868"/>
    <lineage>
        <taxon>Eukaryota</taxon>
        <taxon>Metazoa</taxon>
        <taxon>Chordata</taxon>
        <taxon>Craniata</taxon>
        <taxon>Vertebrata</taxon>
        <taxon>Chondrichthyes</taxon>
        <taxon>Holocephali</taxon>
        <taxon>Chimaeriformes</taxon>
        <taxon>Callorhinchidae</taxon>
        <taxon>Callorhinchus</taxon>
    </lineage>
</organism>
<name>V9LCT4_CALMI</name>
<evidence type="ECO:0000313" key="1">
    <source>
        <dbReference type="EMBL" id="AFP10531.1"/>
    </source>
</evidence>
<reference evidence="1" key="1">
    <citation type="journal article" date="2014" name="Nature">
        <title>Elephant shark genome provides unique insights into gnathostome evolution.</title>
        <authorList>
            <consortium name="International Elephant Shark Genome Sequencing Consortium"/>
            <person name="Venkatesh B."/>
            <person name="Lee A.P."/>
            <person name="Ravi V."/>
            <person name="Maurya A.K."/>
            <person name="Lian M.M."/>
            <person name="Swann J.B."/>
            <person name="Ohta Y."/>
            <person name="Flajnik M.F."/>
            <person name="Sutoh Y."/>
            <person name="Kasahara M."/>
            <person name="Hoon S."/>
            <person name="Gangu V."/>
            <person name="Roy S.W."/>
            <person name="Irimia M."/>
            <person name="Korzh V."/>
            <person name="Kondrychyn I."/>
            <person name="Lim Z.W."/>
            <person name="Tay B.H."/>
            <person name="Tohari S."/>
            <person name="Kong K.W."/>
            <person name="Ho S."/>
            <person name="Lorente-Galdos B."/>
            <person name="Quilez J."/>
            <person name="Marques-Bonet T."/>
            <person name="Raney B.J."/>
            <person name="Ingham P.W."/>
            <person name="Tay A."/>
            <person name="Hillier L.W."/>
            <person name="Minx P."/>
            <person name="Boehm T."/>
            <person name="Wilson R.K."/>
            <person name="Brenner S."/>
            <person name="Warren W.C."/>
        </authorList>
    </citation>
    <scope>NUCLEOTIDE SEQUENCE</scope>
    <source>
        <tissue evidence="1">Kidney</tissue>
    </source>
</reference>
<sequence length="132" mass="14408">MPPTKIFLTVRCAPGRVESSLETALLGSTTRPSTLWGLADMASSTSETHEYVTNPKPLERFVCGSLITTQSVSLPHCSKCVRRLSSVVSKLKPPIKSLRSCSGSSMFSMIAIFPPHEVDGRYLHKMVPARDS</sequence>